<feature type="region of interest" description="Disordered" evidence="1">
    <location>
        <begin position="372"/>
        <end position="508"/>
    </location>
</feature>
<feature type="compositionally biased region" description="Pro residues" evidence="1">
    <location>
        <begin position="38"/>
        <end position="49"/>
    </location>
</feature>
<feature type="compositionally biased region" description="Basic residues" evidence="1">
    <location>
        <begin position="437"/>
        <end position="448"/>
    </location>
</feature>
<evidence type="ECO:0000313" key="2">
    <source>
        <dbReference type="EMBL" id="CAG9767840.1"/>
    </source>
</evidence>
<keyword evidence="3" id="KW-1185">Reference proteome</keyword>
<feature type="compositionally biased region" description="Low complexity" evidence="1">
    <location>
        <begin position="411"/>
        <end position="436"/>
    </location>
</feature>
<gene>
    <name evidence="2" type="ORF">CEUTPL_LOCUS8395</name>
</gene>
<feature type="region of interest" description="Disordered" evidence="1">
    <location>
        <begin position="29"/>
        <end position="81"/>
    </location>
</feature>
<feature type="compositionally biased region" description="Polar residues" evidence="1">
    <location>
        <begin position="123"/>
        <end position="140"/>
    </location>
</feature>
<dbReference type="Gene3D" id="2.30.29.30">
    <property type="entry name" value="Pleckstrin-homology domain (PH domain)/Phosphotyrosine-binding domain (PTB)"/>
    <property type="match status" value="1"/>
</dbReference>
<organism evidence="2 3">
    <name type="scientific">Ceutorhynchus assimilis</name>
    <name type="common">cabbage seed weevil</name>
    <dbReference type="NCBI Taxonomy" id="467358"/>
    <lineage>
        <taxon>Eukaryota</taxon>
        <taxon>Metazoa</taxon>
        <taxon>Ecdysozoa</taxon>
        <taxon>Arthropoda</taxon>
        <taxon>Hexapoda</taxon>
        <taxon>Insecta</taxon>
        <taxon>Pterygota</taxon>
        <taxon>Neoptera</taxon>
        <taxon>Endopterygota</taxon>
        <taxon>Coleoptera</taxon>
        <taxon>Polyphaga</taxon>
        <taxon>Cucujiformia</taxon>
        <taxon>Curculionidae</taxon>
        <taxon>Ceutorhynchinae</taxon>
        <taxon>Ceutorhynchus</taxon>
    </lineage>
</organism>
<dbReference type="Proteomes" id="UP001152799">
    <property type="component" value="Chromosome 4"/>
</dbReference>
<dbReference type="AlphaFoldDB" id="A0A9N9MQ55"/>
<proteinExistence type="predicted"/>
<dbReference type="OrthoDB" id="5959615at2759"/>
<evidence type="ECO:0000313" key="3">
    <source>
        <dbReference type="Proteomes" id="UP001152799"/>
    </source>
</evidence>
<accession>A0A9N9MQ55</accession>
<feature type="region of interest" description="Disordered" evidence="1">
    <location>
        <begin position="97"/>
        <end position="140"/>
    </location>
</feature>
<protein>
    <recommendedName>
        <fullName evidence="4">PID domain-containing protein</fullName>
    </recommendedName>
</protein>
<reference evidence="2" key="1">
    <citation type="submission" date="2022-01" db="EMBL/GenBank/DDBJ databases">
        <authorList>
            <person name="King R."/>
        </authorList>
    </citation>
    <scope>NUCLEOTIDE SEQUENCE</scope>
</reference>
<feature type="compositionally biased region" description="Basic and acidic residues" evidence="1">
    <location>
        <begin position="478"/>
        <end position="492"/>
    </location>
</feature>
<dbReference type="InterPro" id="IPR011993">
    <property type="entry name" value="PH-like_dom_sf"/>
</dbReference>
<feature type="compositionally biased region" description="Basic and acidic residues" evidence="1">
    <location>
        <begin position="62"/>
        <end position="81"/>
    </location>
</feature>
<evidence type="ECO:0000256" key="1">
    <source>
        <dbReference type="SAM" id="MobiDB-lite"/>
    </source>
</evidence>
<dbReference type="PANTHER" id="PTHR21219">
    <property type="entry name" value="FI19613P1"/>
    <property type="match status" value="1"/>
</dbReference>
<name>A0A9N9MQ55_9CUCU</name>
<evidence type="ECO:0008006" key="4">
    <source>
        <dbReference type="Google" id="ProtNLM"/>
    </source>
</evidence>
<feature type="compositionally biased region" description="Polar residues" evidence="1">
    <location>
        <begin position="382"/>
        <end position="393"/>
    </location>
</feature>
<feature type="region of interest" description="Disordered" evidence="1">
    <location>
        <begin position="1"/>
        <end position="20"/>
    </location>
</feature>
<dbReference type="PANTHER" id="PTHR21219:SF4">
    <property type="entry name" value="PID DOMAIN-CONTAINING PROTEIN"/>
    <property type="match status" value="1"/>
</dbReference>
<dbReference type="EMBL" id="OU892280">
    <property type="protein sequence ID" value="CAG9767840.1"/>
    <property type="molecule type" value="Genomic_DNA"/>
</dbReference>
<dbReference type="SUPFAM" id="SSF50729">
    <property type="entry name" value="PH domain-like"/>
    <property type="match status" value="1"/>
</dbReference>
<sequence>MVMCNTMDTAVIPRPPALPLGPIVPNYPLKSTARKGPSLPPPPPPPKPPSQLEEVTGNNNKEASKTGENGEKKMHKDKKYIEERRIIQKMVEKNIAKNESVRSKMSARSAMSQRSNGFRLIDNDTNGNHNKQNPNQDETSSVYSIYKQKIDSMFESDSSTSTNHNSVQAKIEKMFTDVAADSGIPASQLNMHAFSVDYLGSVPLQDKVTSLAGLQQPLRDLYFAYKKMTKSKKTLSGRLEISNQGLRVQYQGTSGDLEQMNSFPTIAVWSAVKFVIQETSSMLHGNEKSYAFLPLITDPDNTEKQTLFRTFHESEVKYITANEQHSPLFAVVMRKIGVQKQLECHGFVCQTSEDAIVIAATLYKSLVNHMKHKEKKPKNKNGVTCISTASSTMMGDKNSMPVRPPRRKRSSAASSICSDSNSITNISDTQPLLTSKPLKKSTKSKRAPKAPSDSKEDDLDAIVPYEEPIRMTSSDEALDTRDGQEECQESKPKSFSGKLLEGKCINSQ</sequence>